<gene>
    <name evidence="1" type="ORF">MBAV_005593</name>
</gene>
<evidence type="ECO:0000313" key="2">
    <source>
        <dbReference type="Proteomes" id="UP000033423"/>
    </source>
</evidence>
<accession>A0A0F3GNE0</accession>
<protein>
    <submittedName>
        <fullName evidence="1">Uncharacterized protein</fullName>
    </submittedName>
</protein>
<keyword evidence="2" id="KW-1185">Reference proteome</keyword>
<sequence>MECEQHLTPSTYQPAPYEVKGAPLCQCGSHLAGGSEGARCVFYGRGGCDFQPGGLSRGALTPCQPPAAAKSCLTPWSVKKP</sequence>
<proteinExistence type="predicted"/>
<evidence type="ECO:0000313" key="1">
    <source>
        <dbReference type="EMBL" id="KJU82213.1"/>
    </source>
</evidence>
<comment type="caution">
    <text evidence="1">The sequence shown here is derived from an EMBL/GenBank/DDBJ whole genome shotgun (WGS) entry which is preliminary data.</text>
</comment>
<dbReference type="Proteomes" id="UP000033423">
    <property type="component" value="Unassembled WGS sequence"/>
</dbReference>
<reference evidence="1 2" key="1">
    <citation type="submission" date="2015-02" db="EMBL/GenBank/DDBJ databases">
        <title>Single-cell genomics of uncultivated deep-branching MTB reveals a conserved set of magnetosome genes.</title>
        <authorList>
            <person name="Kolinko S."/>
            <person name="Richter M."/>
            <person name="Glockner F.O."/>
            <person name="Brachmann A."/>
            <person name="Schuler D."/>
        </authorList>
    </citation>
    <scope>NUCLEOTIDE SEQUENCE [LARGE SCALE GENOMIC DNA]</scope>
    <source>
        <strain evidence="1">TM-1</strain>
    </source>
</reference>
<organism evidence="1 2">
    <name type="scientific">Candidatus Magnetobacterium bavaricum</name>
    <dbReference type="NCBI Taxonomy" id="29290"/>
    <lineage>
        <taxon>Bacteria</taxon>
        <taxon>Pseudomonadati</taxon>
        <taxon>Nitrospirota</taxon>
        <taxon>Thermodesulfovibrionia</taxon>
        <taxon>Thermodesulfovibrionales</taxon>
        <taxon>Candidatus Magnetobacteriaceae</taxon>
        <taxon>Candidatus Magnetobacterium</taxon>
    </lineage>
</organism>
<dbReference type="AlphaFoldDB" id="A0A0F3GNE0"/>
<dbReference type="EMBL" id="LACI01002397">
    <property type="protein sequence ID" value="KJU82213.1"/>
    <property type="molecule type" value="Genomic_DNA"/>
</dbReference>
<name>A0A0F3GNE0_9BACT</name>